<dbReference type="EMBL" id="BARV01007491">
    <property type="protein sequence ID" value="GAI08721.1"/>
    <property type="molecule type" value="Genomic_DNA"/>
</dbReference>
<dbReference type="AlphaFoldDB" id="X1LSB9"/>
<gene>
    <name evidence="2" type="ORF">S06H3_15244</name>
</gene>
<evidence type="ECO:0000256" key="1">
    <source>
        <dbReference type="SAM" id="Phobius"/>
    </source>
</evidence>
<protein>
    <submittedName>
        <fullName evidence="2">Uncharacterized protein</fullName>
    </submittedName>
</protein>
<sequence>MNMEMSEHGTFYTGLWLIIAQGWFLGYAFYPDGLEAK</sequence>
<accession>X1LSB9</accession>
<organism evidence="2">
    <name type="scientific">marine sediment metagenome</name>
    <dbReference type="NCBI Taxonomy" id="412755"/>
    <lineage>
        <taxon>unclassified sequences</taxon>
        <taxon>metagenomes</taxon>
        <taxon>ecological metagenomes</taxon>
    </lineage>
</organism>
<name>X1LSB9_9ZZZZ</name>
<feature type="transmembrane region" description="Helical" evidence="1">
    <location>
        <begin position="12"/>
        <end position="30"/>
    </location>
</feature>
<comment type="caution">
    <text evidence="2">The sequence shown here is derived from an EMBL/GenBank/DDBJ whole genome shotgun (WGS) entry which is preliminary data.</text>
</comment>
<keyword evidence="1" id="KW-0472">Membrane</keyword>
<evidence type="ECO:0000313" key="2">
    <source>
        <dbReference type="EMBL" id="GAI08721.1"/>
    </source>
</evidence>
<keyword evidence="1" id="KW-0812">Transmembrane</keyword>
<keyword evidence="1" id="KW-1133">Transmembrane helix</keyword>
<feature type="non-terminal residue" evidence="2">
    <location>
        <position position="37"/>
    </location>
</feature>
<proteinExistence type="predicted"/>
<reference evidence="2" key="1">
    <citation type="journal article" date="2014" name="Front. Microbiol.">
        <title>High frequency of phylogenetically diverse reductive dehalogenase-homologous genes in deep subseafloor sedimentary metagenomes.</title>
        <authorList>
            <person name="Kawai M."/>
            <person name="Futagami T."/>
            <person name="Toyoda A."/>
            <person name="Takaki Y."/>
            <person name="Nishi S."/>
            <person name="Hori S."/>
            <person name="Arai W."/>
            <person name="Tsubouchi T."/>
            <person name="Morono Y."/>
            <person name="Uchiyama I."/>
            <person name="Ito T."/>
            <person name="Fujiyama A."/>
            <person name="Inagaki F."/>
            <person name="Takami H."/>
        </authorList>
    </citation>
    <scope>NUCLEOTIDE SEQUENCE</scope>
    <source>
        <strain evidence="2">Expedition CK06-06</strain>
    </source>
</reference>